<gene>
    <name evidence="3" type="primary">Contig6305.g6749</name>
    <name evidence="3" type="ORF">STYLEM_129</name>
</gene>
<keyword evidence="4" id="KW-1185">Reference proteome</keyword>
<evidence type="ECO:0000256" key="1">
    <source>
        <dbReference type="SAM" id="MobiDB-lite"/>
    </source>
</evidence>
<evidence type="ECO:0000256" key="2">
    <source>
        <dbReference type="SAM" id="Phobius"/>
    </source>
</evidence>
<keyword evidence="2" id="KW-0472">Membrane</keyword>
<feature type="region of interest" description="Disordered" evidence="1">
    <location>
        <begin position="595"/>
        <end position="617"/>
    </location>
</feature>
<sequence>MGFFKKFFQIITCGIGPWVWDKIKQKLGFAKWTLRWQIFCSVNLNFLVDSTYEKLDSEIMSIYSQNLNDLGVESSLSIELMGQISQQLLEKSRMMTQEIINPVVFSPYPLNIQTTKLYTTKEATFDSQGLDYDHMVYYTEQSQFAQLNAQTQNYIRAISTLNSYWKKLILTRVGRDSDINISRIFIMLQSNTTSGLCENVLFLYPAQQNVNLGNASSLGGCTAQLNQFGKIWSQTLAKNNFTSFPKIKDPFGNSIFGDITTYTQVIWNQGKAGTNPIGIIGLQYKISVFKSLIDPLVMQGPKSYYLIHRPDSNGKINQNNLVVSNINNDIIIPDELYTNVTDTLRTEYDYTNLGSINGEMYRVYRCQNPINDTQNPNYVIVMIQSISSTSKYSDELWDEIQSQFRNLLYIVFGCSILLFFSIWILILRFTKRITHPINQLTRITDIIKQATGREGREKVLSVIENEPIFEKTKKLLKQEQALNESRRQTQSIKLQSRKETYARSQYNTIVGSDVMGSMTQSLIQNNGLKELKKEKLTEGLESLDEIQELLKIFYKFFVGNRTKPKPQNQENQPKYYKNNYYQPQLYQQSLLEPRAQQDLSHPQNGNNFTGKQSTRTTARKNLIEQDYDENDENSDLPNARNKLGLKIAFHEDQFQHLPNNSKVHAGINDSLISNQNHLNAMVDEDQISMNDSHDSQADDDAFDEDDEMDVETRMNMKKNPKTKNIDQQITGQFSFGKSKGNIPIDQAPQPLLQDDNNDRVRVTIPIDWDDIIERYIDQISQQDQADHRMINNKNLKNTSDIKSQQQQQQDSDSDY</sequence>
<feature type="compositionally biased region" description="Low complexity" evidence="1">
    <location>
        <begin position="803"/>
        <end position="815"/>
    </location>
</feature>
<dbReference type="Proteomes" id="UP000039865">
    <property type="component" value="Unassembled WGS sequence"/>
</dbReference>
<protein>
    <submittedName>
        <fullName evidence="3">Uncharacterized protein</fullName>
    </submittedName>
</protein>
<feature type="compositionally biased region" description="Polar residues" evidence="1">
    <location>
        <begin position="597"/>
        <end position="616"/>
    </location>
</feature>
<keyword evidence="2" id="KW-1133">Transmembrane helix</keyword>
<dbReference type="OrthoDB" id="323549at2759"/>
<evidence type="ECO:0000313" key="4">
    <source>
        <dbReference type="Proteomes" id="UP000039865"/>
    </source>
</evidence>
<keyword evidence="2" id="KW-0812">Transmembrane</keyword>
<organism evidence="3 4">
    <name type="scientific">Stylonychia lemnae</name>
    <name type="common">Ciliate</name>
    <dbReference type="NCBI Taxonomy" id="5949"/>
    <lineage>
        <taxon>Eukaryota</taxon>
        <taxon>Sar</taxon>
        <taxon>Alveolata</taxon>
        <taxon>Ciliophora</taxon>
        <taxon>Intramacronucleata</taxon>
        <taxon>Spirotrichea</taxon>
        <taxon>Stichotrichia</taxon>
        <taxon>Sporadotrichida</taxon>
        <taxon>Oxytrichidae</taxon>
        <taxon>Stylonychinae</taxon>
        <taxon>Stylonychia</taxon>
    </lineage>
</organism>
<name>A0A077ZNZ7_STYLE</name>
<feature type="compositionally biased region" description="Polar residues" evidence="1">
    <location>
        <begin position="793"/>
        <end position="802"/>
    </location>
</feature>
<evidence type="ECO:0000313" key="3">
    <source>
        <dbReference type="EMBL" id="CDW71189.1"/>
    </source>
</evidence>
<reference evidence="3 4" key="1">
    <citation type="submission" date="2014-06" db="EMBL/GenBank/DDBJ databases">
        <authorList>
            <person name="Swart Estienne"/>
        </authorList>
    </citation>
    <scope>NUCLEOTIDE SEQUENCE [LARGE SCALE GENOMIC DNA]</scope>
    <source>
        <strain evidence="3 4">130c</strain>
    </source>
</reference>
<dbReference type="AlphaFoldDB" id="A0A077ZNZ7"/>
<feature type="transmembrane region" description="Helical" evidence="2">
    <location>
        <begin position="407"/>
        <end position="427"/>
    </location>
</feature>
<dbReference type="EMBL" id="CCKQ01000119">
    <property type="protein sequence ID" value="CDW71189.1"/>
    <property type="molecule type" value="Genomic_DNA"/>
</dbReference>
<accession>A0A077ZNZ7</accession>
<feature type="region of interest" description="Disordered" evidence="1">
    <location>
        <begin position="793"/>
        <end position="815"/>
    </location>
</feature>
<proteinExistence type="predicted"/>
<dbReference type="InParanoid" id="A0A077ZNZ7"/>